<evidence type="ECO:0000256" key="1">
    <source>
        <dbReference type="SAM" id="Phobius"/>
    </source>
</evidence>
<dbReference type="GO" id="GO:0016989">
    <property type="term" value="F:sigma factor antagonist activity"/>
    <property type="evidence" value="ECO:0007669"/>
    <property type="project" value="TreeGrafter"/>
</dbReference>
<keyword evidence="1" id="KW-0812">Transmembrane</keyword>
<dbReference type="PIRSF" id="PIRSF018266">
    <property type="entry name" value="FecR"/>
    <property type="match status" value="1"/>
</dbReference>
<feature type="domain" description="Protein FecR C-terminal" evidence="3">
    <location>
        <begin position="258"/>
        <end position="325"/>
    </location>
</feature>
<sequence>MDTDFNDMMDDLLVKCMLGEATDSEQKQVDNWLKKKQENQRYFSHFKLIWSKSRELASQSTVSEQDAWERFKIRTQGESGVIPLKRNIWSTWVRVAAVMLLTAGAAWLVYLFTIQSVSPDLVTVKSDSQTLTDTLPDGSVVTLNKRSSISYPENFTNEKSRQVTLNGEAFFDVQPDKTKPFVISVNDVTVTVVGTSFNIKSNSKETEVIVETGLVEVAKDKQKITIKPMEKITVPAGNVDLIKEKNEDEFYKYYRTGKFICRDIPLSELVSKLNEVYHSNIVIEGEKLRNMKINTTFEEAPLSKTLHIIGETFNISVDQKGDAIVLK</sequence>
<protein>
    <submittedName>
        <fullName evidence="4">DUF4974 domain-containing protein</fullName>
    </submittedName>
</protein>
<accession>A0A4R5DUB8</accession>
<dbReference type="Gene3D" id="2.60.120.1440">
    <property type="match status" value="1"/>
</dbReference>
<dbReference type="PANTHER" id="PTHR30273:SF2">
    <property type="entry name" value="PROTEIN FECR"/>
    <property type="match status" value="1"/>
</dbReference>
<evidence type="ECO:0000259" key="2">
    <source>
        <dbReference type="Pfam" id="PF04773"/>
    </source>
</evidence>
<dbReference type="Pfam" id="PF04773">
    <property type="entry name" value="FecR"/>
    <property type="match status" value="1"/>
</dbReference>
<dbReference type="AlphaFoldDB" id="A0A4R5DUB8"/>
<evidence type="ECO:0000313" key="5">
    <source>
        <dbReference type="Proteomes" id="UP000294850"/>
    </source>
</evidence>
<dbReference type="InterPro" id="IPR012373">
    <property type="entry name" value="Ferrdict_sens_TM"/>
</dbReference>
<keyword evidence="5" id="KW-1185">Reference proteome</keyword>
<keyword evidence="1" id="KW-1133">Transmembrane helix</keyword>
<proteinExistence type="predicted"/>
<gene>
    <name evidence="4" type="ORF">E0F88_15095</name>
</gene>
<comment type="caution">
    <text evidence="4">The sequence shown here is derived from an EMBL/GenBank/DDBJ whole genome shotgun (WGS) entry which is preliminary data.</text>
</comment>
<dbReference type="RefSeq" id="WP_131959107.1">
    <property type="nucleotide sequence ID" value="NZ_SMFL01000005.1"/>
</dbReference>
<dbReference type="PANTHER" id="PTHR30273">
    <property type="entry name" value="PERIPLASMIC SIGNAL SENSOR AND SIGMA FACTOR ACTIVATOR FECR-RELATED"/>
    <property type="match status" value="1"/>
</dbReference>
<dbReference type="Pfam" id="PF16344">
    <property type="entry name" value="FecR_C"/>
    <property type="match status" value="1"/>
</dbReference>
<feature type="domain" description="FecR protein" evidence="2">
    <location>
        <begin position="131"/>
        <end position="216"/>
    </location>
</feature>
<evidence type="ECO:0000259" key="3">
    <source>
        <dbReference type="Pfam" id="PF16344"/>
    </source>
</evidence>
<dbReference type="EMBL" id="SMFL01000005">
    <property type="protein sequence ID" value="TDE14523.1"/>
    <property type="molecule type" value="Genomic_DNA"/>
</dbReference>
<dbReference type="Gene3D" id="3.55.50.30">
    <property type="match status" value="1"/>
</dbReference>
<dbReference type="OrthoDB" id="1452822at2"/>
<dbReference type="InterPro" id="IPR006860">
    <property type="entry name" value="FecR"/>
</dbReference>
<keyword evidence="1" id="KW-0472">Membrane</keyword>
<organism evidence="4 5">
    <name type="scientific">Dyadobacter psychrotolerans</name>
    <dbReference type="NCBI Taxonomy" id="2541721"/>
    <lineage>
        <taxon>Bacteria</taxon>
        <taxon>Pseudomonadati</taxon>
        <taxon>Bacteroidota</taxon>
        <taxon>Cytophagia</taxon>
        <taxon>Cytophagales</taxon>
        <taxon>Spirosomataceae</taxon>
        <taxon>Dyadobacter</taxon>
    </lineage>
</organism>
<feature type="transmembrane region" description="Helical" evidence="1">
    <location>
        <begin position="92"/>
        <end position="112"/>
    </location>
</feature>
<dbReference type="InterPro" id="IPR032508">
    <property type="entry name" value="FecR_C"/>
</dbReference>
<name>A0A4R5DUB8_9BACT</name>
<evidence type="ECO:0000313" key="4">
    <source>
        <dbReference type="EMBL" id="TDE14523.1"/>
    </source>
</evidence>
<dbReference type="Proteomes" id="UP000294850">
    <property type="component" value="Unassembled WGS sequence"/>
</dbReference>
<reference evidence="4 5" key="1">
    <citation type="submission" date="2019-03" db="EMBL/GenBank/DDBJ databases">
        <title>Dyadobacter AR-3-6 sp. nov., isolated from arctic soil.</title>
        <authorList>
            <person name="Chaudhary D.K."/>
        </authorList>
    </citation>
    <scope>NUCLEOTIDE SEQUENCE [LARGE SCALE GENOMIC DNA]</scope>
    <source>
        <strain evidence="4 5">AR-3-6</strain>
    </source>
</reference>